<comment type="caution">
    <text evidence="1">The sequence shown here is derived from an EMBL/GenBank/DDBJ whole genome shotgun (WGS) entry which is preliminary data.</text>
</comment>
<evidence type="ECO:0000313" key="2">
    <source>
        <dbReference type="Proteomes" id="UP000229523"/>
    </source>
</evidence>
<protein>
    <submittedName>
        <fullName evidence="1">Uncharacterized protein</fullName>
    </submittedName>
</protein>
<accession>A0A2G5NQ60</accession>
<dbReference type="AlphaFoldDB" id="A0A2G5NQ60"/>
<gene>
    <name evidence="1" type="ORF">BFS35_000055</name>
</gene>
<dbReference type="RefSeq" id="WP_099579633.1">
    <property type="nucleotide sequence ID" value="NZ_MJBI02000001.1"/>
</dbReference>
<name>A0A2G5NQ60_9STAP</name>
<dbReference type="EMBL" id="MJBI02000001">
    <property type="protein sequence ID" value="RAI82113.1"/>
    <property type="molecule type" value="Genomic_DNA"/>
</dbReference>
<reference evidence="1 2" key="1">
    <citation type="journal article" date="2018" name="Front. Microbiol.">
        <title>Description and Comparative Genomics of Macrococcus caseolyticus subsp. hominis subsp. nov., Macrococcus goetzii sp. nov., Macrococcus epidermidis sp. nov., and Macrococcus bohemicus sp. nov., Novel Macrococci From Human Clinical Material With Virulence Potential and Suspected Uptake of Foreign DNA by Natural Transformation.</title>
        <authorList>
            <person name="Maslanova I."/>
            <person name="Wertheimer Z."/>
            <person name="Sedlacek I."/>
            <person name="Svec P."/>
            <person name="Indrakova A."/>
            <person name="Kovarovic V."/>
            <person name="Schumann P."/>
            <person name="Sproer C."/>
            <person name="Kralova S."/>
            <person name="Sedo O."/>
            <person name="Kristofova L."/>
            <person name="Vrbovska V."/>
            <person name="Fuzik T."/>
            <person name="Petras P."/>
            <person name="Zdrahal Z."/>
            <person name="Ruzickova V."/>
            <person name="Doskar J."/>
            <person name="Pantucek R."/>
        </authorList>
    </citation>
    <scope>NUCLEOTIDE SEQUENCE [LARGE SCALE GENOMIC DNA]</scope>
    <source>
        <strain evidence="1 2">CCM 4927</strain>
    </source>
</reference>
<keyword evidence="2" id="KW-1185">Reference proteome</keyword>
<proteinExistence type="predicted"/>
<evidence type="ECO:0000313" key="1">
    <source>
        <dbReference type="EMBL" id="RAI82113.1"/>
    </source>
</evidence>
<sequence length="176" mass="21386">MTSIKVAGIDILNQMVSPFMFVENDKRVRFYESRLTYFGYMKLLKKISNKYDLLYNGFDINAQHYRLGKIIDIKRYNEYIVYNEELKKDFTHVNIKGLPLEDAINYVRYHKRKEKMPFFSYLYNDKTFIRLSPFYIDVISKDTALITWIKQEYKYDYAHDFDVDEVMTEAEWLGEY</sequence>
<dbReference type="Proteomes" id="UP000229523">
    <property type="component" value="Unassembled WGS sequence"/>
</dbReference>
<organism evidence="1 2">
    <name type="scientific">Macrococcoides goetzii</name>
    <dbReference type="NCBI Taxonomy" id="1891097"/>
    <lineage>
        <taxon>Bacteria</taxon>
        <taxon>Bacillati</taxon>
        <taxon>Bacillota</taxon>
        <taxon>Bacilli</taxon>
        <taxon>Bacillales</taxon>
        <taxon>Staphylococcaceae</taxon>
        <taxon>Macrococcoides</taxon>
    </lineage>
</organism>